<dbReference type="PANTHER" id="PTHR36432">
    <property type="match status" value="1"/>
</dbReference>
<dbReference type="OrthoDB" id="9782993at2"/>
<dbReference type="PROSITE" id="PS51740">
    <property type="entry name" value="SPOVT_ABRB"/>
    <property type="match status" value="1"/>
</dbReference>
<dbReference type="KEGG" id="cace:CACET_c32090"/>
<dbReference type="STRING" id="84022.CACET_c32090"/>
<organism evidence="1 2">
    <name type="scientific">Clostridium aceticum</name>
    <dbReference type="NCBI Taxonomy" id="84022"/>
    <lineage>
        <taxon>Bacteria</taxon>
        <taxon>Bacillati</taxon>
        <taxon>Bacillota</taxon>
        <taxon>Clostridia</taxon>
        <taxon>Eubacteriales</taxon>
        <taxon>Clostridiaceae</taxon>
        <taxon>Clostridium</taxon>
    </lineage>
</organism>
<dbReference type="PATRIC" id="fig|84022.5.peg.1910"/>
<dbReference type="SMART" id="SM00966">
    <property type="entry name" value="SpoVT_AbrB"/>
    <property type="match status" value="1"/>
</dbReference>
<dbReference type="InterPro" id="IPR037914">
    <property type="entry name" value="SpoVT-AbrB_sf"/>
</dbReference>
<gene>
    <name evidence="1" type="ORF">CACET_c32090</name>
</gene>
<accession>A0A0D8I6Q4</accession>
<evidence type="ECO:0000313" key="2">
    <source>
        <dbReference type="Proteomes" id="UP000035704"/>
    </source>
</evidence>
<reference evidence="1 2" key="1">
    <citation type="submission" date="2014-10" db="EMBL/GenBank/DDBJ databases">
        <title>Genome sequence of Clostridium aceticum DSM 1496.</title>
        <authorList>
            <person name="Poehlein A."/>
            <person name="Schiel-Bengelsdorf B."/>
            <person name="Gottschalk G."/>
            <person name="Duerre P."/>
            <person name="Daniel R."/>
        </authorList>
    </citation>
    <scope>NUCLEOTIDE SEQUENCE [LARGE SCALE GENOMIC DNA]</scope>
    <source>
        <strain evidence="1 2">DSM 1496</strain>
    </source>
</reference>
<dbReference type="AlphaFoldDB" id="A0A0D8I6Q4"/>
<proteinExistence type="predicted"/>
<dbReference type="NCBIfam" id="TIGR01439">
    <property type="entry name" value="lp_hng_hel_AbrB"/>
    <property type="match status" value="1"/>
</dbReference>
<evidence type="ECO:0000313" key="1">
    <source>
        <dbReference type="EMBL" id="AKL96653.1"/>
    </source>
</evidence>
<sequence>MKSTGIVRKIDDLGRLVIPKETRKNLGIKEGDPVEFYVEDEKIIIQKFQRQCIFCSNKEDLKLVLGKPICTTCLDAIGKAEG</sequence>
<dbReference type="GO" id="GO:0003677">
    <property type="term" value="F:DNA binding"/>
    <property type="evidence" value="ECO:0007669"/>
    <property type="project" value="UniProtKB-UniRule"/>
</dbReference>
<dbReference type="Gene3D" id="2.10.260.10">
    <property type="match status" value="1"/>
</dbReference>
<protein>
    <submittedName>
        <fullName evidence="1">Transcriptional regulator, AbrB family</fullName>
    </submittedName>
</protein>
<dbReference type="InterPro" id="IPR007159">
    <property type="entry name" value="SpoVT-AbrB_dom"/>
</dbReference>
<dbReference type="Pfam" id="PF04014">
    <property type="entry name" value="MazE_antitoxin"/>
    <property type="match status" value="1"/>
</dbReference>
<dbReference type="EMBL" id="CP009687">
    <property type="protein sequence ID" value="AKL96653.1"/>
    <property type="molecule type" value="Genomic_DNA"/>
</dbReference>
<keyword evidence="2" id="KW-1185">Reference proteome</keyword>
<dbReference type="InterPro" id="IPR052731">
    <property type="entry name" value="B_subtilis_Trans_State_Reg"/>
</dbReference>
<dbReference type="Proteomes" id="UP000035704">
    <property type="component" value="Chromosome"/>
</dbReference>
<dbReference type="RefSeq" id="WP_044826022.1">
    <property type="nucleotide sequence ID" value="NZ_CP009687.1"/>
</dbReference>
<dbReference type="PANTHER" id="PTHR36432:SF1">
    <property type="entry name" value="STAGE V SPORULATION PROTEIN T"/>
    <property type="match status" value="1"/>
</dbReference>
<dbReference type="SUPFAM" id="SSF89447">
    <property type="entry name" value="AbrB/MazE/MraZ-like"/>
    <property type="match status" value="1"/>
</dbReference>
<name>A0A0D8I6Q4_9CLOT</name>